<feature type="domain" description="Retrotransposon gag" evidence="2">
    <location>
        <begin position="14"/>
        <end position="86"/>
    </location>
</feature>
<evidence type="ECO:0000313" key="3">
    <source>
        <dbReference type="EMBL" id="RRT66786.1"/>
    </source>
</evidence>
<proteinExistence type="predicted"/>
<reference evidence="3 4" key="1">
    <citation type="journal article" date="2014" name="Agronomy (Basel)">
        <title>A Draft Genome Sequence for Ensete ventricosum, the Drought-Tolerant Tree Against Hunger.</title>
        <authorList>
            <person name="Harrison J."/>
            <person name="Moore K.A."/>
            <person name="Paszkiewicz K."/>
            <person name="Jones T."/>
            <person name="Grant M."/>
            <person name="Ambacheew D."/>
            <person name="Muzemil S."/>
            <person name="Studholme D.J."/>
        </authorList>
    </citation>
    <scope>NUCLEOTIDE SEQUENCE [LARGE SCALE GENOMIC DNA]</scope>
</reference>
<dbReference type="PANTHER" id="PTHR33223:SF10">
    <property type="entry name" value="AMINOTRANSFERASE-LIKE PLANT MOBILE DOMAIN-CONTAINING PROTEIN"/>
    <property type="match status" value="1"/>
</dbReference>
<evidence type="ECO:0000313" key="4">
    <source>
        <dbReference type="Proteomes" id="UP000287651"/>
    </source>
</evidence>
<accession>A0A426ZRX7</accession>
<dbReference type="Proteomes" id="UP000287651">
    <property type="component" value="Unassembled WGS sequence"/>
</dbReference>
<feature type="region of interest" description="Disordered" evidence="1">
    <location>
        <begin position="87"/>
        <end position="155"/>
    </location>
</feature>
<protein>
    <recommendedName>
        <fullName evidence="2">Retrotransposon gag domain-containing protein</fullName>
    </recommendedName>
</protein>
<sequence length="155" mass="17500">MALYDTSNALMCRAFPTTLKGLAWMWYSRLKSSSISSFDHFAKEFELNFMASSRPRPTAASLLGLTQGSDEPLAQFYVAVETLMVGKRKDNKKSRGDKPQRQPSGTSRRRDKSELPAPRPLPIPLNSTRTEVFLQIHDKGTPQDPEPNQDKDQRS</sequence>
<dbReference type="AlphaFoldDB" id="A0A426ZRX7"/>
<evidence type="ECO:0000256" key="1">
    <source>
        <dbReference type="SAM" id="MobiDB-lite"/>
    </source>
</evidence>
<dbReference type="PANTHER" id="PTHR33223">
    <property type="entry name" value="CCHC-TYPE DOMAIN-CONTAINING PROTEIN"/>
    <property type="match status" value="1"/>
</dbReference>
<dbReference type="EMBL" id="AMZH03005295">
    <property type="protein sequence ID" value="RRT66786.1"/>
    <property type="molecule type" value="Genomic_DNA"/>
</dbReference>
<organism evidence="3 4">
    <name type="scientific">Ensete ventricosum</name>
    <name type="common">Abyssinian banana</name>
    <name type="synonym">Musa ensete</name>
    <dbReference type="NCBI Taxonomy" id="4639"/>
    <lineage>
        <taxon>Eukaryota</taxon>
        <taxon>Viridiplantae</taxon>
        <taxon>Streptophyta</taxon>
        <taxon>Embryophyta</taxon>
        <taxon>Tracheophyta</taxon>
        <taxon>Spermatophyta</taxon>
        <taxon>Magnoliopsida</taxon>
        <taxon>Liliopsida</taxon>
        <taxon>Zingiberales</taxon>
        <taxon>Musaceae</taxon>
        <taxon>Ensete</taxon>
    </lineage>
</organism>
<evidence type="ECO:0000259" key="2">
    <source>
        <dbReference type="Pfam" id="PF03732"/>
    </source>
</evidence>
<gene>
    <name evidence="3" type="ORF">B296_00019515</name>
</gene>
<name>A0A426ZRX7_ENSVE</name>
<comment type="caution">
    <text evidence="3">The sequence shown here is derived from an EMBL/GenBank/DDBJ whole genome shotgun (WGS) entry which is preliminary data.</text>
</comment>
<dbReference type="Pfam" id="PF03732">
    <property type="entry name" value="Retrotrans_gag"/>
    <property type="match status" value="1"/>
</dbReference>
<dbReference type="InterPro" id="IPR005162">
    <property type="entry name" value="Retrotrans_gag_dom"/>
</dbReference>